<feature type="compositionally biased region" description="Basic and acidic residues" evidence="1">
    <location>
        <begin position="179"/>
        <end position="206"/>
    </location>
</feature>
<dbReference type="OrthoDB" id="79367at2759"/>
<evidence type="ECO:0000313" key="2">
    <source>
        <dbReference type="EMBL" id="KZT56811.1"/>
    </source>
</evidence>
<evidence type="ECO:0000256" key="1">
    <source>
        <dbReference type="SAM" id="MobiDB-lite"/>
    </source>
</evidence>
<feature type="compositionally biased region" description="Polar residues" evidence="1">
    <location>
        <begin position="315"/>
        <end position="335"/>
    </location>
</feature>
<name>A0A165FIT2_9BASI</name>
<evidence type="ECO:0000313" key="3">
    <source>
        <dbReference type="Proteomes" id="UP000076842"/>
    </source>
</evidence>
<proteinExistence type="predicted"/>
<feature type="region of interest" description="Disordered" evidence="1">
    <location>
        <begin position="297"/>
        <end position="455"/>
    </location>
</feature>
<reference evidence="2 3" key="1">
    <citation type="journal article" date="2016" name="Mol. Biol. Evol.">
        <title>Comparative Genomics of Early-Diverging Mushroom-Forming Fungi Provides Insights into the Origins of Lignocellulose Decay Capabilities.</title>
        <authorList>
            <person name="Nagy L.G."/>
            <person name="Riley R."/>
            <person name="Tritt A."/>
            <person name="Adam C."/>
            <person name="Daum C."/>
            <person name="Floudas D."/>
            <person name="Sun H."/>
            <person name="Yadav J.S."/>
            <person name="Pangilinan J."/>
            <person name="Larsson K.H."/>
            <person name="Matsuura K."/>
            <person name="Barry K."/>
            <person name="Labutti K."/>
            <person name="Kuo R."/>
            <person name="Ohm R.A."/>
            <person name="Bhattacharya S.S."/>
            <person name="Shirouzu T."/>
            <person name="Yoshinaga Y."/>
            <person name="Martin F.M."/>
            <person name="Grigoriev I.V."/>
            <person name="Hibbett D.S."/>
        </authorList>
    </citation>
    <scope>NUCLEOTIDE SEQUENCE [LARGE SCALE GENOMIC DNA]</scope>
    <source>
        <strain evidence="2 3">HHB12733</strain>
    </source>
</reference>
<feature type="region of interest" description="Disordered" evidence="1">
    <location>
        <begin position="1"/>
        <end position="227"/>
    </location>
</feature>
<dbReference type="EMBL" id="KV423972">
    <property type="protein sequence ID" value="KZT56811.1"/>
    <property type="molecule type" value="Genomic_DNA"/>
</dbReference>
<protein>
    <submittedName>
        <fullName evidence="2">Uncharacterized protein</fullName>
    </submittedName>
</protein>
<organism evidence="2 3">
    <name type="scientific">Calocera cornea HHB12733</name>
    <dbReference type="NCBI Taxonomy" id="1353952"/>
    <lineage>
        <taxon>Eukaryota</taxon>
        <taxon>Fungi</taxon>
        <taxon>Dikarya</taxon>
        <taxon>Basidiomycota</taxon>
        <taxon>Agaricomycotina</taxon>
        <taxon>Dacrymycetes</taxon>
        <taxon>Dacrymycetales</taxon>
        <taxon>Dacrymycetaceae</taxon>
        <taxon>Calocera</taxon>
    </lineage>
</organism>
<feature type="compositionally biased region" description="Basic and acidic residues" evidence="1">
    <location>
        <begin position="84"/>
        <end position="105"/>
    </location>
</feature>
<feature type="compositionally biased region" description="Basic and acidic residues" evidence="1">
    <location>
        <begin position="141"/>
        <end position="154"/>
    </location>
</feature>
<accession>A0A165FIT2</accession>
<feature type="compositionally biased region" description="Basic and acidic residues" evidence="1">
    <location>
        <begin position="49"/>
        <end position="76"/>
    </location>
</feature>
<feature type="compositionally biased region" description="Low complexity" evidence="1">
    <location>
        <begin position="216"/>
        <end position="227"/>
    </location>
</feature>
<gene>
    <name evidence="2" type="ORF">CALCODRAFT_302235</name>
</gene>
<feature type="compositionally biased region" description="Polar residues" evidence="1">
    <location>
        <begin position="399"/>
        <end position="411"/>
    </location>
</feature>
<dbReference type="InParanoid" id="A0A165FIT2"/>
<keyword evidence="3" id="KW-1185">Reference proteome</keyword>
<sequence length="455" mass="48089">MPIYAPNLPPPPDQMAAQRALAATQMSPSTDNNRADNLPSGSRPSRWGHVRERSPPPPGDGRDDFRRDDHRDDYRGRGRGRGRGPSDRGGPDRGVPDRGGSDRRGGRGGNRSPPPYGGRERSRSPPYRGPGGNRFNNRGPPGDERFPPRRESPVRNRSPPRYRSPPGRDAGLMAQSMARTDEFGREARGNDERIPPKASEGAEPRTELNTFQKSNTTSTSSAPPSSVAAPIPALPIAPKKGGLDAFDWTTFNFASPQSWDALGRAFQVTNGHLPSETEAMSLVMQQQMGGMMGGMMGQTVMGGQPSGSAARANGAFNNSGQSQPGWQNGGQNQSHQDSQRGARGRGRGRGSGRGGGFGYGRGGSGSDAGYAAQQNQQGSFASNQDSGWGNGGGQGWGASETQSWEVGNTNGTVVSDPPSAPSAPTSQAGDGESPISKKHGGQMVKIGDRWQWVPA</sequence>
<feature type="compositionally biased region" description="Low complexity" evidence="1">
    <location>
        <begin position="155"/>
        <end position="168"/>
    </location>
</feature>
<feature type="compositionally biased region" description="Gly residues" evidence="1">
    <location>
        <begin position="351"/>
        <end position="366"/>
    </location>
</feature>
<feature type="compositionally biased region" description="Low complexity" evidence="1">
    <location>
        <begin position="412"/>
        <end position="426"/>
    </location>
</feature>
<dbReference type="STRING" id="1353952.A0A165FIT2"/>
<dbReference type="Proteomes" id="UP000076842">
    <property type="component" value="Unassembled WGS sequence"/>
</dbReference>
<dbReference type="AlphaFoldDB" id="A0A165FIT2"/>